<accession>A0A6S7B1U6</accession>
<dbReference type="Pfam" id="PF13663">
    <property type="entry name" value="DUF4148"/>
    <property type="match status" value="1"/>
</dbReference>
<dbReference type="EMBL" id="CADIKM010000006">
    <property type="protein sequence ID" value="CAB3785015.1"/>
    <property type="molecule type" value="Genomic_DNA"/>
</dbReference>
<dbReference type="InterPro" id="IPR025421">
    <property type="entry name" value="DUF4148"/>
</dbReference>
<protein>
    <recommendedName>
        <fullName evidence="4">DUF4148 domain-containing protein</fullName>
    </recommendedName>
</protein>
<feature type="chain" id="PRO_5028848739" description="DUF4148 domain-containing protein" evidence="1">
    <location>
        <begin position="23"/>
        <end position="98"/>
    </location>
</feature>
<feature type="signal peptide" evidence="1">
    <location>
        <begin position="1"/>
        <end position="22"/>
    </location>
</feature>
<proteinExistence type="predicted"/>
<dbReference type="Proteomes" id="UP000494115">
    <property type="component" value="Unassembled WGS sequence"/>
</dbReference>
<evidence type="ECO:0000313" key="2">
    <source>
        <dbReference type="EMBL" id="CAB3785015.1"/>
    </source>
</evidence>
<keyword evidence="3" id="KW-1185">Reference proteome</keyword>
<evidence type="ECO:0000256" key="1">
    <source>
        <dbReference type="SAM" id="SignalP"/>
    </source>
</evidence>
<evidence type="ECO:0000313" key="3">
    <source>
        <dbReference type="Proteomes" id="UP000494115"/>
    </source>
</evidence>
<name>A0A6S7B1U6_9BURK</name>
<organism evidence="2 3">
    <name type="scientific">Pararobbsia alpina</name>
    <dbReference type="NCBI Taxonomy" id="621374"/>
    <lineage>
        <taxon>Bacteria</taxon>
        <taxon>Pseudomonadati</taxon>
        <taxon>Pseudomonadota</taxon>
        <taxon>Betaproteobacteria</taxon>
        <taxon>Burkholderiales</taxon>
        <taxon>Burkholderiaceae</taxon>
        <taxon>Pararobbsia</taxon>
    </lineage>
</organism>
<dbReference type="RefSeq" id="WP_175104517.1">
    <property type="nucleotide sequence ID" value="NZ_CADIKM010000006.1"/>
</dbReference>
<dbReference type="AlphaFoldDB" id="A0A6S7B1U6"/>
<evidence type="ECO:0008006" key="4">
    <source>
        <dbReference type="Google" id="ProtNLM"/>
    </source>
</evidence>
<sequence length="98" mass="10852">MKRATRRISLSLLLAASISSFAGSAAANADSMHAAAPKMTLQGLTREQVRQDLHEAHRNGLLHANPNQYPSEYIEHAQRQLRTLASEDVKVYPKALME</sequence>
<keyword evidence="1" id="KW-0732">Signal</keyword>
<gene>
    <name evidence="2" type="ORF">LMG28138_01930</name>
</gene>
<reference evidence="2 3" key="1">
    <citation type="submission" date="2020-04" db="EMBL/GenBank/DDBJ databases">
        <authorList>
            <person name="De Canck E."/>
        </authorList>
    </citation>
    <scope>NUCLEOTIDE SEQUENCE [LARGE SCALE GENOMIC DNA]</scope>
    <source>
        <strain evidence="2 3">LMG 28138</strain>
    </source>
</reference>